<dbReference type="GO" id="GO:0003700">
    <property type="term" value="F:DNA-binding transcription factor activity"/>
    <property type="evidence" value="ECO:0007669"/>
    <property type="project" value="TreeGrafter"/>
</dbReference>
<proteinExistence type="predicted"/>
<dbReference type="eggNOG" id="COG1309">
    <property type="taxonomic scope" value="Bacteria"/>
</dbReference>
<dbReference type="FunFam" id="1.10.10.60:FF:000141">
    <property type="entry name" value="TetR family transcriptional regulator"/>
    <property type="match status" value="1"/>
</dbReference>
<dbReference type="SUPFAM" id="SSF46689">
    <property type="entry name" value="Homeodomain-like"/>
    <property type="match status" value="1"/>
</dbReference>
<dbReference type="Gene3D" id="1.10.10.60">
    <property type="entry name" value="Homeodomain-like"/>
    <property type="match status" value="1"/>
</dbReference>
<dbReference type="InterPro" id="IPR036271">
    <property type="entry name" value="Tet_transcr_reg_TetR-rel_C_sf"/>
</dbReference>
<dbReference type="PRINTS" id="PR00455">
    <property type="entry name" value="HTHTETR"/>
</dbReference>
<dbReference type="AlphaFoldDB" id="C0QC78"/>
<reference evidence="6 7" key="1">
    <citation type="journal article" date="2009" name="Environ. Microbiol.">
        <title>Genome sequence of Desulfobacterium autotrophicum HRM2, a marine sulfate reducer oxidizing organic carbon completely to carbon dioxide.</title>
        <authorList>
            <person name="Strittmatter A.W."/>
            <person name="Liesegang H."/>
            <person name="Rabus R."/>
            <person name="Decker I."/>
            <person name="Amann J."/>
            <person name="Andres S."/>
            <person name="Henne A."/>
            <person name="Fricke W.F."/>
            <person name="Martinez-Arias R."/>
            <person name="Bartels D."/>
            <person name="Goesmann A."/>
            <person name="Krause L."/>
            <person name="Puehler A."/>
            <person name="Klenk H.P."/>
            <person name="Richter M."/>
            <person name="Schuler M."/>
            <person name="Gloeckner F.O."/>
            <person name="Meyerdierks A."/>
            <person name="Gottschalk G."/>
            <person name="Amann R."/>
        </authorList>
    </citation>
    <scope>NUCLEOTIDE SEQUENCE [LARGE SCALE GENOMIC DNA]</scope>
    <source>
        <strain evidence="7">ATCC 43914 / DSM 3382 / HRM2</strain>
    </source>
</reference>
<protein>
    <submittedName>
        <fullName evidence="6">HTH-type transcriptional regulator (MtrR family protein)</fullName>
    </submittedName>
</protein>
<accession>C0QC78</accession>
<evidence type="ECO:0000259" key="5">
    <source>
        <dbReference type="PROSITE" id="PS50977"/>
    </source>
</evidence>
<dbReference type="InterPro" id="IPR009057">
    <property type="entry name" value="Homeodomain-like_sf"/>
</dbReference>
<evidence type="ECO:0000313" key="7">
    <source>
        <dbReference type="Proteomes" id="UP000000442"/>
    </source>
</evidence>
<dbReference type="SUPFAM" id="SSF48498">
    <property type="entry name" value="Tetracyclin repressor-like, C-terminal domain"/>
    <property type="match status" value="1"/>
</dbReference>
<dbReference type="OrthoDB" id="5394806at2"/>
<dbReference type="InterPro" id="IPR001647">
    <property type="entry name" value="HTH_TetR"/>
</dbReference>
<evidence type="ECO:0000256" key="3">
    <source>
        <dbReference type="ARBA" id="ARBA00023163"/>
    </source>
</evidence>
<gene>
    <name evidence="6" type="ordered locus">HRM2_40370</name>
</gene>
<dbReference type="HOGENOM" id="CLU_069356_12_2_7"/>
<dbReference type="STRING" id="177437.HRM2_40370"/>
<dbReference type="GO" id="GO:0000976">
    <property type="term" value="F:transcription cis-regulatory region binding"/>
    <property type="evidence" value="ECO:0007669"/>
    <property type="project" value="TreeGrafter"/>
</dbReference>
<keyword evidence="1" id="KW-0805">Transcription regulation</keyword>
<dbReference type="PANTHER" id="PTHR30055">
    <property type="entry name" value="HTH-TYPE TRANSCRIPTIONAL REGULATOR RUTR"/>
    <property type="match status" value="1"/>
</dbReference>
<keyword evidence="3" id="KW-0804">Transcription</keyword>
<dbReference type="Pfam" id="PF00440">
    <property type="entry name" value="TetR_N"/>
    <property type="match status" value="1"/>
</dbReference>
<sequence>MSKKNDILRSAITLFADRGFQDASMTEVARMGGVSGATVFYHFKSKETLFLTALETVKDGIIEEFDAYLDQHEFASGIDLVEGIISFYLYLAGSMEEWFLLLHSHYPYKLALVNKECRSHLEKIYNSLVDIFERAVALGRKDGSILADDTRKTALVIFSMVDGVVRFKIYNLYDTGALYMDLINSCRKILKYKT</sequence>
<dbReference type="KEGG" id="dat:HRM2_40370"/>
<dbReference type="EMBL" id="CP001087">
    <property type="protein sequence ID" value="ACN17095.1"/>
    <property type="molecule type" value="Genomic_DNA"/>
</dbReference>
<dbReference type="InterPro" id="IPR023772">
    <property type="entry name" value="DNA-bd_HTH_TetR-type_CS"/>
</dbReference>
<keyword evidence="2 4" id="KW-0238">DNA-binding</keyword>
<dbReference type="PROSITE" id="PS50977">
    <property type="entry name" value="HTH_TETR_2"/>
    <property type="match status" value="1"/>
</dbReference>
<dbReference type="Proteomes" id="UP000000442">
    <property type="component" value="Chromosome"/>
</dbReference>
<feature type="domain" description="HTH tetR-type" evidence="5">
    <location>
        <begin position="1"/>
        <end position="61"/>
    </location>
</feature>
<dbReference type="RefSeq" id="WP_015905829.1">
    <property type="nucleotide sequence ID" value="NC_012108.1"/>
</dbReference>
<evidence type="ECO:0000313" key="6">
    <source>
        <dbReference type="EMBL" id="ACN17095.1"/>
    </source>
</evidence>
<evidence type="ECO:0000256" key="1">
    <source>
        <dbReference type="ARBA" id="ARBA00023015"/>
    </source>
</evidence>
<evidence type="ECO:0000256" key="2">
    <source>
        <dbReference type="ARBA" id="ARBA00023125"/>
    </source>
</evidence>
<dbReference type="InterPro" id="IPR050109">
    <property type="entry name" value="HTH-type_TetR-like_transc_reg"/>
</dbReference>
<organism evidence="6 7">
    <name type="scientific">Desulforapulum autotrophicum (strain ATCC 43914 / DSM 3382 / VKM B-1955 / HRM2)</name>
    <name type="common">Desulfobacterium autotrophicum</name>
    <dbReference type="NCBI Taxonomy" id="177437"/>
    <lineage>
        <taxon>Bacteria</taxon>
        <taxon>Pseudomonadati</taxon>
        <taxon>Thermodesulfobacteriota</taxon>
        <taxon>Desulfobacteria</taxon>
        <taxon>Desulfobacterales</taxon>
        <taxon>Desulfobacteraceae</taxon>
        <taxon>Desulforapulum</taxon>
    </lineage>
</organism>
<feature type="DNA-binding region" description="H-T-H motif" evidence="4">
    <location>
        <begin position="24"/>
        <end position="43"/>
    </location>
</feature>
<dbReference type="PANTHER" id="PTHR30055:SF234">
    <property type="entry name" value="HTH-TYPE TRANSCRIPTIONAL REGULATOR BETI"/>
    <property type="match status" value="1"/>
</dbReference>
<dbReference type="PROSITE" id="PS01081">
    <property type="entry name" value="HTH_TETR_1"/>
    <property type="match status" value="1"/>
</dbReference>
<dbReference type="Gene3D" id="1.10.357.10">
    <property type="entry name" value="Tetracycline Repressor, domain 2"/>
    <property type="match status" value="1"/>
</dbReference>
<evidence type="ECO:0000256" key="4">
    <source>
        <dbReference type="PROSITE-ProRule" id="PRU00335"/>
    </source>
</evidence>
<name>C0QC78_DESAH</name>
<keyword evidence="7" id="KW-1185">Reference proteome</keyword>